<keyword evidence="2" id="KW-1185">Reference proteome</keyword>
<evidence type="ECO:0000313" key="1">
    <source>
        <dbReference type="EMBL" id="MDC0740860.1"/>
    </source>
</evidence>
<evidence type="ECO:0000313" key="2">
    <source>
        <dbReference type="Proteomes" id="UP001221411"/>
    </source>
</evidence>
<protein>
    <submittedName>
        <fullName evidence="1">ATP-binding protein</fullName>
    </submittedName>
</protein>
<organism evidence="1 2">
    <name type="scientific">Polyangium mundeleinium</name>
    <dbReference type="NCBI Taxonomy" id="2995306"/>
    <lineage>
        <taxon>Bacteria</taxon>
        <taxon>Pseudomonadati</taxon>
        <taxon>Myxococcota</taxon>
        <taxon>Polyangia</taxon>
        <taxon>Polyangiales</taxon>
        <taxon>Polyangiaceae</taxon>
        <taxon>Polyangium</taxon>
    </lineage>
</organism>
<proteinExistence type="predicted"/>
<reference evidence="1 2" key="1">
    <citation type="submission" date="2022-11" db="EMBL/GenBank/DDBJ databases">
        <title>Minimal conservation of predation-associated metabolite biosynthetic gene clusters underscores biosynthetic potential of Myxococcota including descriptions for ten novel species: Archangium lansinium sp. nov., Myxococcus landrumus sp. nov., Nannocystis bai.</title>
        <authorList>
            <person name="Ahearne A."/>
            <person name="Stevens C."/>
            <person name="Dowd S."/>
        </authorList>
    </citation>
    <scope>NUCLEOTIDE SEQUENCE [LARGE SCALE GENOMIC DNA]</scope>
    <source>
        <strain evidence="1 2">RJM3</strain>
    </source>
</reference>
<accession>A0ABT5EJC6</accession>
<dbReference type="RefSeq" id="WP_271916066.1">
    <property type="nucleotide sequence ID" value="NZ_JAQNDO010000001.1"/>
</dbReference>
<dbReference type="Gene3D" id="3.30.565.60">
    <property type="match status" value="1"/>
</dbReference>
<dbReference type="InterPro" id="IPR038475">
    <property type="entry name" value="RecG_C_sf"/>
</dbReference>
<dbReference type="PANTHER" id="PTHR30595:SF6">
    <property type="entry name" value="SCHLAFEN ALBA-2 DOMAIN-CONTAINING PROTEIN"/>
    <property type="match status" value="1"/>
</dbReference>
<dbReference type="GO" id="GO:0005524">
    <property type="term" value="F:ATP binding"/>
    <property type="evidence" value="ECO:0007669"/>
    <property type="project" value="UniProtKB-KW"/>
</dbReference>
<keyword evidence="1" id="KW-0547">Nucleotide-binding</keyword>
<dbReference type="EMBL" id="JAQNDO010000001">
    <property type="protein sequence ID" value="MDC0740860.1"/>
    <property type="molecule type" value="Genomic_DNA"/>
</dbReference>
<keyword evidence="1" id="KW-0067">ATP-binding</keyword>
<dbReference type="Proteomes" id="UP001221411">
    <property type="component" value="Unassembled WGS sequence"/>
</dbReference>
<sequence>MAKNTDTQAKLRRGAAVYPQPVAMAVGRLARARNDAECADGCLKAAEVLARYLAGICVSSFAARESACSDGRALAPLAGDLSFGRFLQVVQQVSAMDVEHPCRSLLAPFRSKGKGAQRTSGIADVVLVSLLNLRNEIGHDLVGLGAARATAIVQEHRPVERFVEALDALEGLLSCPLFVIDQQRLERRRVWAVRMWLMGDSPDPDPEEVEVENLGVEETRVPYVAIDERLLRLDPVLAWAVVPARQRYSILVVDGVTEKGLRYQTLDPVEVERNGASASSLAELVAGQLRPAERVLLTQGRKLSSAWRERKGRLEDALQRIDGTLPWEDFDATTLQWYASRLPSNGSGNMQAHITELLFDGRRSFSVEEIRQIQILFGTEGVVRRLIGRGVLDLRVPGEGDQRWAERVETSSNILASLRVAVDFLIRHLHIEGSSVDKLSETTGSADYLAMREALVNLFIHQDYGDARAAAQVEIGRQRATFFNMGHSLLAAEQLVEGGKSQARNPLIARALRLIGFAELAGSGISALQRAWRQSNRRPPRFETSRENNAFTVQLDWRELVNAYDEFWKSRIGARLTPDQATILNMALDPAGITPVAVVSGTGLTLNDAQAAIRVLVGQVLLTEREGTYFIADHLREIAT</sequence>
<gene>
    <name evidence="1" type="ORF">POL67_05850</name>
</gene>
<comment type="caution">
    <text evidence="1">The sequence shown here is derived from an EMBL/GenBank/DDBJ whole genome shotgun (WGS) entry which is preliminary data.</text>
</comment>
<dbReference type="PANTHER" id="PTHR30595">
    <property type="entry name" value="GLPR-RELATED TRANSCRIPTIONAL REPRESSOR"/>
    <property type="match status" value="1"/>
</dbReference>
<name>A0ABT5EJC6_9BACT</name>
<dbReference type="Pfam" id="PF13749">
    <property type="entry name" value="HATPase_c_4"/>
    <property type="match status" value="1"/>
</dbReference>